<dbReference type="GO" id="GO:0043022">
    <property type="term" value="F:ribosome binding"/>
    <property type="evidence" value="ECO:0007669"/>
    <property type="project" value="UniProtKB-ARBA"/>
</dbReference>
<dbReference type="Gene3D" id="3.30.110.10">
    <property type="entry name" value="Translation initiation factor 3 (IF-3), C-terminal domain"/>
    <property type="match status" value="1"/>
</dbReference>
<dbReference type="Pfam" id="PF00707">
    <property type="entry name" value="IF3_C"/>
    <property type="match status" value="1"/>
</dbReference>
<dbReference type="FunFam" id="3.10.20.80:FF:000001">
    <property type="entry name" value="Translation initiation factor IF-3"/>
    <property type="match status" value="1"/>
</dbReference>
<reference evidence="9 10" key="1">
    <citation type="journal article" date="2016" name="Nat. Commun.">
        <title>Thousands of microbial genomes shed light on interconnected biogeochemical processes in an aquifer system.</title>
        <authorList>
            <person name="Anantharaman K."/>
            <person name="Brown C.T."/>
            <person name="Hug L.A."/>
            <person name="Sharon I."/>
            <person name="Castelle C.J."/>
            <person name="Probst A.J."/>
            <person name="Thomas B.C."/>
            <person name="Singh A."/>
            <person name="Wilkins M.J."/>
            <person name="Karaoz U."/>
            <person name="Brodie E.L."/>
            <person name="Williams K.H."/>
            <person name="Hubbard S.S."/>
            <person name="Banfield J.F."/>
        </authorList>
    </citation>
    <scope>NUCLEOTIDE SEQUENCE [LARGE SCALE GENOMIC DNA]</scope>
</reference>
<name>A0A1F5VQ73_9BACT</name>
<comment type="subunit">
    <text evidence="4">Monomer.</text>
</comment>
<evidence type="ECO:0000313" key="9">
    <source>
        <dbReference type="EMBL" id="OGF65211.1"/>
    </source>
</evidence>
<organism evidence="9 10">
    <name type="scientific">Candidatus Fischerbacteria bacterium RBG_13_37_8</name>
    <dbReference type="NCBI Taxonomy" id="1817863"/>
    <lineage>
        <taxon>Bacteria</taxon>
        <taxon>Candidatus Fischeribacteriota</taxon>
    </lineage>
</organism>
<dbReference type="Proteomes" id="UP000178943">
    <property type="component" value="Unassembled WGS sequence"/>
</dbReference>
<comment type="caution">
    <text evidence="9">The sequence shown here is derived from an EMBL/GenBank/DDBJ whole genome shotgun (WGS) entry which is preliminary data.</text>
</comment>
<dbReference type="InterPro" id="IPR036787">
    <property type="entry name" value="T_IF-3_N_sf"/>
</dbReference>
<evidence type="ECO:0000256" key="2">
    <source>
        <dbReference type="ARBA" id="ARBA00022540"/>
    </source>
</evidence>
<dbReference type="GO" id="GO:0032790">
    <property type="term" value="P:ribosome disassembly"/>
    <property type="evidence" value="ECO:0007669"/>
    <property type="project" value="TreeGrafter"/>
</dbReference>
<evidence type="ECO:0000256" key="5">
    <source>
        <dbReference type="NCBIfam" id="TIGR00168"/>
    </source>
</evidence>
<evidence type="ECO:0000313" key="10">
    <source>
        <dbReference type="Proteomes" id="UP000178943"/>
    </source>
</evidence>
<sequence length="180" mass="21102">MQKNLRTNERIRAKEVRLIDDEGKQIGIINKFQALQMAREKELDLVEVAPQLNPPVCKIMDYGKWLYQQNKKMQQAKKKHKTIQIKEIKFRPRISEHDYQFKKRHIEDFLKDGHKVKVMVLFKGRERAYSELGRKIVDRLIEELADNVTVETSPKFEGSSISAVLSPKKSTPEKQQAEAK</sequence>
<proteinExistence type="inferred from homology"/>
<dbReference type="GO" id="GO:0005829">
    <property type="term" value="C:cytosol"/>
    <property type="evidence" value="ECO:0007669"/>
    <property type="project" value="TreeGrafter"/>
</dbReference>
<feature type="compositionally biased region" description="Basic and acidic residues" evidence="6">
    <location>
        <begin position="170"/>
        <end position="180"/>
    </location>
</feature>
<keyword evidence="2 4" id="KW-0396">Initiation factor</keyword>
<dbReference type="SUPFAM" id="SSF54364">
    <property type="entry name" value="Translation initiation factor IF3, N-terminal domain"/>
    <property type="match status" value="1"/>
</dbReference>
<feature type="domain" description="Translation initiation factor 3 C-terminal" evidence="7">
    <location>
        <begin position="83"/>
        <end position="168"/>
    </location>
</feature>
<dbReference type="AlphaFoldDB" id="A0A1F5VQ73"/>
<evidence type="ECO:0000256" key="3">
    <source>
        <dbReference type="ARBA" id="ARBA00022917"/>
    </source>
</evidence>
<dbReference type="SUPFAM" id="SSF55200">
    <property type="entry name" value="Translation initiation factor IF3, C-terminal domain"/>
    <property type="match status" value="1"/>
</dbReference>
<evidence type="ECO:0000256" key="4">
    <source>
        <dbReference type="HAMAP-Rule" id="MF_00080"/>
    </source>
</evidence>
<dbReference type="Pfam" id="PF05198">
    <property type="entry name" value="IF3_N"/>
    <property type="match status" value="1"/>
</dbReference>
<comment type="function">
    <text evidence="4">IF-3 binds to the 30S ribosomal subunit and shifts the equilibrium between 70S ribosomes and their 50S and 30S subunits in favor of the free subunits, thus enhancing the availability of 30S subunits on which protein synthesis initiation begins.</text>
</comment>
<dbReference type="InterPro" id="IPR036788">
    <property type="entry name" value="T_IF-3_C_sf"/>
</dbReference>
<keyword evidence="4" id="KW-0963">Cytoplasm</keyword>
<dbReference type="GO" id="GO:0016020">
    <property type="term" value="C:membrane"/>
    <property type="evidence" value="ECO:0007669"/>
    <property type="project" value="TreeGrafter"/>
</dbReference>
<dbReference type="InterPro" id="IPR001288">
    <property type="entry name" value="Translation_initiation_fac_3"/>
</dbReference>
<gene>
    <name evidence="4" type="primary">infC</name>
    <name evidence="9" type="ORF">A2Y62_17790</name>
</gene>
<dbReference type="Gene3D" id="3.10.20.80">
    <property type="entry name" value="Translation initiation factor 3 (IF-3), N-terminal domain"/>
    <property type="match status" value="1"/>
</dbReference>
<dbReference type="STRING" id="1817863.A2Y62_17790"/>
<dbReference type="InterPro" id="IPR019814">
    <property type="entry name" value="Translation_initiation_fac_3_N"/>
</dbReference>
<dbReference type="PANTHER" id="PTHR10938">
    <property type="entry name" value="TRANSLATION INITIATION FACTOR IF-3"/>
    <property type="match status" value="1"/>
</dbReference>
<evidence type="ECO:0000259" key="8">
    <source>
        <dbReference type="Pfam" id="PF05198"/>
    </source>
</evidence>
<dbReference type="HAMAP" id="MF_00080">
    <property type="entry name" value="IF_3"/>
    <property type="match status" value="1"/>
</dbReference>
<comment type="subcellular location">
    <subcellularLocation>
        <location evidence="4">Cytoplasm</location>
    </subcellularLocation>
</comment>
<dbReference type="FunFam" id="3.30.110.10:FF:000001">
    <property type="entry name" value="Translation initiation factor IF-3"/>
    <property type="match status" value="1"/>
</dbReference>
<dbReference type="InterPro" id="IPR019815">
    <property type="entry name" value="Translation_initiation_fac_3_C"/>
</dbReference>
<evidence type="ECO:0000259" key="7">
    <source>
        <dbReference type="Pfam" id="PF00707"/>
    </source>
</evidence>
<dbReference type="NCBIfam" id="TIGR00168">
    <property type="entry name" value="infC"/>
    <property type="match status" value="1"/>
</dbReference>
<evidence type="ECO:0000256" key="1">
    <source>
        <dbReference type="ARBA" id="ARBA00005439"/>
    </source>
</evidence>
<feature type="domain" description="Translation initiation factor 3 N-terminal" evidence="8">
    <location>
        <begin position="7"/>
        <end position="75"/>
    </location>
</feature>
<accession>A0A1F5VQ73</accession>
<evidence type="ECO:0000256" key="6">
    <source>
        <dbReference type="SAM" id="MobiDB-lite"/>
    </source>
</evidence>
<keyword evidence="3 4" id="KW-0648">Protein biosynthesis</keyword>
<comment type="similarity">
    <text evidence="1 4">Belongs to the IF-3 family.</text>
</comment>
<dbReference type="PANTHER" id="PTHR10938:SF0">
    <property type="entry name" value="TRANSLATION INITIATION FACTOR IF-3, MITOCHONDRIAL"/>
    <property type="match status" value="1"/>
</dbReference>
<protein>
    <recommendedName>
        <fullName evidence="4 5">Translation initiation factor IF-3</fullName>
    </recommendedName>
</protein>
<feature type="region of interest" description="Disordered" evidence="6">
    <location>
        <begin position="153"/>
        <end position="180"/>
    </location>
</feature>
<dbReference type="GO" id="GO:0003743">
    <property type="term" value="F:translation initiation factor activity"/>
    <property type="evidence" value="ECO:0007669"/>
    <property type="project" value="UniProtKB-UniRule"/>
</dbReference>
<dbReference type="EMBL" id="MFGW01000114">
    <property type="protein sequence ID" value="OGF65211.1"/>
    <property type="molecule type" value="Genomic_DNA"/>
</dbReference>